<dbReference type="PRINTS" id="PR00370">
    <property type="entry name" value="FMOXYGENASE"/>
</dbReference>
<comment type="caution">
    <text evidence="7">The sequence shown here is derived from an EMBL/GenBank/DDBJ whole genome shotgun (WGS) entry which is preliminary data.</text>
</comment>
<evidence type="ECO:0000313" key="7">
    <source>
        <dbReference type="EMBL" id="KAJ3474180.1"/>
    </source>
</evidence>
<dbReference type="SUPFAM" id="SSF51905">
    <property type="entry name" value="FAD/NAD(P)-binding domain"/>
    <property type="match status" value="2"/>
</dbReference>
<comment type="cofactor">
    <cofactor evidence="1">
        <name>FAD</name>
        <dbReference type="ChEBI" id="CHEBI:57692"/>
    </cofactor>
</comment>
<dbReference type="Proteomes" id="UP001212997">
    <property type="component" value="Unassembled WGS sequence"/>
</dbReference>
<evidence type="ECO:0000256" key="6">
    <source>
        <dbReference type="ARBA" id="ARBA00023002"/>
    </source>
</evidence>
<keyword evidence="8" id="KW-1185">Reference proteome</keyword>
<evidence type="ECO:0000256" key="1">
    <source>
        <dbReference type="ARBA" id="ARBA00001974"/>
    </source>
</evidence>
<sequence length="552" mass="61323">MVRLSQYILSTLPFSSWRKIEAGNGDQNYFTSPAASVAHTHSDGPSKSIAIVGAGSAGLAILKTILDLPEDVRSGWEIALYEQRRNVGGLWLPDPNTPNPPALPETPLYPRLITNTPHPTMTYPGFTFPPKTPLFPGHEYVEQYHVDYAAHFNLTGYIHLNHTVHAAGWLGNSTYGQWDVEVHHTHEGVSHEVIRKPYDHLIVANGHNHYPRVPKWNGTEGWLANSPSQGPKRELLHSIFYRDPERYANSTVLIVGNGASGRDAALQVGSLAKRTYQSLKEGVEPTPGANVTVKPIISHFTNHSLVFSDGSSLETVDAVIAATGYNFLVPFLSRVPSGSTSIPGLVESPTTKHNSTTAPALITNLRYIFPLYQHIFSLAPALPPTALTFVGLPVLIANCPSDIAQSLLLAQALADPSVLPSRQEMLDDLASQEERLRLRGYNPYEVGHKMVGGDDDAQGYQNALVEYLKKQGVIPDDGKDYVEQWRRDARKGSFLLKRGWERIVANGEAEEWLDGIETEDQWADLMGRLAEWQQKWEDENDQTERPSWDYVY</sequence>
<organism evidence="7 8">
    <name type="scientific">Meripilus lineatus</name>
    <dbReference type="NCBI Taxonomy" id="2056292"/>
    <lineage>
        <taxon>Eukaryota</taxon>
        <taxon>Fungi</taxon>
        <taxon>Dikarya</taxon>
        <taxon>Basidiomycota</taxon>
        <taxon>Agaricomycotina</taxon>
        <taxon>Agaricomycetes</taxon>
        <taxon>Polyporales</taxon>
        <taxon>Meripilaceae</taxon>
        <taxon>Meripilus</taxon>
    </lineage>
</organism>
<reference evidence="7" key="1">
    <citation type="submission" date="2022-07" db="EMBL/GenBank/DDBJ databases">
        <title>Genome Sequence of Physisporinus lineatus.</title>
        <authorList>
            <person name="Buettner E."/>
        </authorList>
    </citation>
    <scope>NUCLEOTIDE SEQUENCE</scope>
    <source>
        <strain evidence="7">VT162</strain>
    </source>
</reference>
<dbReference type="EMBL" id="JANAWD010001129">
    <property type="protein sequence ID" value="KAJ3474180.1"/>
    <property type="molecule type" value="Genomic_DNA"/>
</dbReference>
<gene>
    <name evidence="7" type="ORF">NLI96_g12606</name>
</gene>
<accession>A0AAD5Y9Q9</accession>
<evidence type="ECO:0000313" key="8">
    <source>
        <dbReference type="Proteomes" id="UP001212997"/>
    </source>
</evidence>
<dbReference type="GO" id="GO:0050660">
    <property type="term" value="F:flavin adenine dinucleotide binding"/>
    <property type="evidence" value="ECO:0007669"/>
    <property type="project" value="InterPro"/>
</dbReference>
<proteinExistence type="inferred from homology"/>
<dbReference type="FunFam" id="3.50.50.60:FF:000023">
    <property type="entry name" value="Dimethylaniline monooxygenase [N-oxide-forming]"/>
    <property type="match status" value="1"/>
</dbReference>
<dbReference type="PANTHER" id="PTHR23023">
    <property type="entry name" value="DIMETHYLANILINE MONOOXYGENASE"/>
    <property type="match status" value="1"/>
</dbReference>
<keyword evidence="4" id="KW-0274">FAD</keyword>
<dbReference type="InterPro" id="IPR000960">
    <property type="entry name" value="Flavin_mOase"/>
</dbReference>
<dbReference type="InterPro" id="IPR050346">
    <property type="entry name" value="FMO-like"/>
</dbReference>
<dbReference type="AlphaFoldDB" id="A0AAD5Y9Q9"/>
<keyword evidence="3" id="KW-0285">Flavoprotein</keyword>
<comment type="similarity">
    <text evidence="2">Belongs to the FMO family.</text>
</comment>
<evidence type="ECO:0008006" key="9">
    <source>
        <dbReference type="Google" id="ProtNLM"/>
    </source>
</evidence>
<dbReference type="Pfam" id="PF00743">
    <property type="entry name" value="FMO-like"/>
    <property type="match status" value="2"/>
</dbReference>
<evidence type="ECO:0000256" key="3">
    <source>
        <dbReference type="ARBA" id="ARBA00022630"/>
    </source>
</evidence>
<evidence type="ECO:0000256" key="4">
    <source>
        <dbReference type="ARBA" id="ARBA00022827"/>
    </source>
</evidence>
<keyword evidence="6" id="KW-0560">Oxidoreductase</keyword>
<dbReference type="GO" id="GO:0050661">
    <property type="term" value="F:NADP binding"/>
    <property type="evidence" value="ECO:0007669"/>
    <property type="project" value="InterPro"/>
</dbReference>
<keyword evidence="5" id="KW-0521">NADP</keyword>
<dbReference type="InterPro" id="IPR036188">
    <property type="entry name" value="FAD/NAD-bd_sf"/>
</dbReference>
<dbReference type="InterPro" id="IPR020946">
    <property type="entry name" value="Flavin_mOase-like"/>
</dbReference>
<evidence type="ECO:0000256" key="5">
    <source>
        <dbReference type="ARBA" id="ARBA00022857"/>
    </source>
</evidence>
<dbReference type="Gene3D" id="3.50.50.60">
    <property type="entry name" value="FAD/NAD(P)-binding domain"/>
    <property type="match status" value="2"/>
</dbReference>
<name>A0AAD5Y9Q9_9APHY</name>
<dbReference type="GO" id="GO:0004499">
    <property type="term" value="F:N,N-dimethylaniline monooxygenase activity"/>
    <property type="evidence" value="ECO:0007669"/>
    <property type="project" value="InterPro"/>
</dbReference>
<evidence type="ECO:0000256" key="2">
    <source>
        <dbReference type="ARBA" id="ARBA00009183"/>
    </source>
</evidence>
<protein>
    <recommendedName>
        <fullName evidence="9">FAD/NAD(P)-binding domain-containing protein</fullName>
    </recommendedName>
</protein>